<proteinExistence type="predicted"/>
<gene>
    <name evidence="1" type="ORF">BU23DRAFT_552120</name>
</gene>
<evidence type="ECO:0008006" key="3">
    <source>
        <dbReference type="Google" id="ProtNLM"/>
    </source>
</evidence>
<sequence>MVRAIAYGNWEQPIDARELRIPFACHIRQPSSTAPPNVSFHLFARLPAELQLRVLRFCDNPTLFQLMQTSDLIRTEATKPFFSDPEAWYCVEGAWLEMGGHPSDGLHDIDFLHYIQRLHVEYGLMSGETWTDENFRNFWRRVPHHLVGSSTASWSPPELYRRVCQLCPPDINVFVSILRRDGRLKRTLWRRVTIQEDDNETQELDELGACQYLWSQSWAITHQKKALRVLRFAAIERYHFYRRHEAFGCPAPNCEAWFERPEEYTTHVISTAARHHDDSYVLPEPYQSLFADGEKRLEQLKQRHREIMEPFLKWWGKFGSEERKVAEKEFLHELEHDPLHVQGGPFSKQR</sequence>
<accession>A0A6A5VG35</accession>
<dbReference type="Proteomes" id="UP000800036">
    <property type="component" value="Unassembled WGS sequence"/>
</dbReference>
<keyword evidence="2" id="KW-1185">Reference proteome</keyword>
<evidence type="ECO:0000313" key="2">
    <source>
        <dbReference type="Proteomes" id="UP000800036"/>
    </source>
</evidence>
<dbReference type="OrthoDB" id="5397557at2759"/>
<organism evidence="1 2">
    <name type="scientific">Bimuria novae-zelandiae CBS 107.79</name>
    <dbReference type="NCBI Taxonomy" id="1447943"/>
    <lineage>
        <taxon>Eukaryota</taxon>
        <taxon>Fungi</taxon>
        <taxon>Dikarya</taxon>
        <taxon>Ascomycota</taxon>
        <taxon>Pezizomycotina</taxon>
        <taxon>Dothideomycetes</taxon>
        <taxon>Pleosporomycetidae</taxon>
        <taxon>Pleosporales</taxon>
        <taxon>Massarineae</taxon>
        <taxon>Didymosphaeriaceae</taxon>
        <taxon>Bimuria</taxon>
    </lineage>
</organism>
<evidence type="ECO:0000313" key="1">
    <source>
        <dbReference type="EMBL" id="KAF1976121.1"/>
    </source>
</evidence>
<name>A0A6A5VG35_9PLEO</name>
<reference evidence="1" key="1">
    <citation type="journal article" date="2020" name="Stud. Mycol.">
        <title>101 Dothideomycetes genomes: a test case for predicting lifestyles and emergence of pathogens.</title>
        <authorList>
            <person name="Haridas S."/>
            <person name="Albert R."/>
            <person name="Binder M."/>
            <person name="Bloem J."/>
            <person name="Labutti K."/>
            <person name="Salamov A."/>
            <person name="Andreopoulos B."/>
            <person name="Baker S."/>
            <person name="Barry K."/>
            <person name="Bills G."/>
            <person name="Bluhm B."/>
            <person name="Cannon C."/>
            <person name="Castanera R."/>
            <person name="Culley D."/>
            <person name="Daum C."/>
            <person name="Ezra D."/>
            <person name="Gonzalez J."/>
            <person name="Henrissat B."/>
            <person name="Kuo A."/>
            <person name="Liang C."/>
            <person name="Lipzen A."/>
            <person name="Lutzoni F."/>
            <person name="Magnuson J."/>
            <person name="Mondo S."/>
            <person name="Nolan M."/>
            <person name="Ohm R."/>
            <person name="Pangilinan J."/>
            <person name="Park H.-J."/>
            <person name="Ramirez L."/>
            <person name="Alfaro M."/>
            <person name="Sun H."/>
            <person name="Tritt A."/>
            <person name="Yoshinaga Y."/>
            <person name="Zwiers L.-H."/>
            <person name="Turgeon B."/>
            <person name="Goodwin S."/>
            <person name="Spatafora J."/>
            <person name="Crous P."/>
            <person name="Grigoriev I."/>
        </authorList>
    </citation>
    <scope>NUCLEOTIDE SEQUENCE</scope>
    <source>
        <strain evidence="1">CBS 107.79</strain>
    </source>
</reference>
<dbReference type="AlphaFoldDB" id="A0A6A5VG35"/>
<protein>
    <recommendedName>
        <fullName evidence="3">F-box domain-containing protein</fullName>
    </recommendedName>
</protein>
<dbReference type="EMBL" id="ML976668">
    <property type="protein sequence ID" value="KAF1976121.1"/>
    <property type="molecule type" value="Genomic_DNA"/>
</dbReference>